<dbReference type="SUPFAM" id="SSF53383">
    <property type="entry name" value="PLP-dependent transferases"/>
    <property type="match status" value="1"/>
</dbReference>
<evidence type="ECO:0000256" key="3">
    <source>
        <dbReference type="ARBA" id="ARBA00022576"/>
    </source>
</evidence>
<dbReference type="GO" id="GO:0030170">
    <property type="term" value="F:pyridoxal phosphate binding"/>
    <property type="evidence" value="ECO:0007669"/>
    <property type="project" value="InterPro"/>
</dbReference>
<evidence type="ECO:0000256" key="4">
    <source>
        <dbReference type="ARBA" id="ARBA00022679"/>
    </source>
</evidence>
<organism evidence="7 8">
    <name type="scientific">Paraburkholderia madseniana</name>
    <dbReference type="NCBI Taxonomy" id="2599607"/>
    <lineage>
        <taxon>Bacteria</taxon>
        <taxon>Pseudomonadati</taxon>
        <taxon>Pseudomonadota</taxon>
        <taxon>Betaproteobacteria</taxon>
        <taxon>Burkholderiales</taxon>
        <taxon>Burkholderiaceae</taxon>
        <taxon>Paraburkholderia</taxon>
    </lineage>
</organism>
<dbReference type="AlphaFoldDB" id="A0A6N6WIF6"/>
<dbReference type="InterPro" id="IPR049704">
    <property type="entry name" value="Aminotrans_3_PPA_site"/>
</dbReference>
<evidence type="ECO:0000256" key="1">
    <source>
        <dbReference type="ARBA" id="ARBA00001933"/>
    </source>
</evidence>
<dbReference type="Proteomes" id="UP000463700">
    <property type="component" value="Unassembled WGS sequence"/>
</dbReference>
<evidence type="ECO:0000313" key="7">
    <source>
        <dbReference type="EMBL" id="KAE8760455.1"/>
    </source>
</evidence>
<dbReference type="PIRSF" id="PIRSF000521">
    <property type="entry name" value="Transaminase_4ab_Lys_Orn"/>
    <property type="match status" value="1"/>
</dbReference>
<dbReference type="FunFam" id="3.40.640.10:FF:000014">
    <property type="entry name" value="Adenosylmethionine-8-amino-7-oxononanoate aminotransferase, probable"/>
    <property type="match status" value="1"/>
</dbReference>
<gene>
    <name evidence="7" type="ORF">FSO04_07930</name>
</gene>
<keyword evidence="3 7" id="KW-0032">Aminotransferase</keyword>
<dbReference type="InterPro" id="IPR005814">
    <property type="entry name" value="Aminotrans_3"/>
</dbReference>
<reference evidence="7 8" key="1">
    <citation type="journal article" date="2020" name="Int. J. Syst. Evol. Microbiol.">
        <title>Paraburkholderia madseniana sp. nov., a phenolic acid-degrading bacterium isolated from acidic forest soil.</title>
        <authorList>
            <person name="Wilhelm R.C."/>
            <person name="Murphy S.J.L."/>
            <person name="Feriancek N.M."/>
            <person name="Karasz D.C."/>
            <person name="DeRito C.M."/>
            <person name="Newman J.D."/>
            <person name="Buckley D.H."/>
        </authorList>
    </citation>
    <scope>NUCLEOTIDE SEQUENCE [LARGE SCALE GENOMIC DNA]</scope>
    <source>
        <strain evidence="7 8">RP11</strain>
    </source>
</reference>
<evidence type="ECO:0000313" key="8">
    <source>
        <dbReference type="Proteomes" id="UP000463700"/>
    </source>
</evidence>
<proteinExistence type="inferred from homology"/>
<keyword evidence="5 6" id="KW-0663">Pyridoxal phosphate</keyword>
<dbReference type="PROSITE" id="PS00600">
    <property type="entry name" value="AA_TRANSFER_CLASS_3"/>
    <property type="match status" value="1"/>
</dbReference>
<comment type="caution">
    <text evidence="7">The sequence shown here is derived from an EMBL/GenBank/DDBJ whole genome shotgun (WGS) entry which is preliminary data.</text>
</comment>
<comment type="cofactor">
    <cofactor evidence="1">
        <name>pyridoxal 5'-phosphate</name>
        <dbReference type="ChEBI" id="CHEBI:597326"/>
    </cofactor>
</comment>
<dbReference type="Gene3D" id="3.90.1150.10">
    <property type="entry name" value="Aspartate Aminotransferase, domain 1"/>
    <property type="match status" value="1"/>
</dbReference>
<dbReference type="NCBIfam" id="NF005684">
    <property type="entry name" value="PRK07482.1"/>
    <property type="match status" value="1"/>
</dbReference>
<dbReference type="Gene3D" id="3.40.640.10">
    <property type="entry name" value="Type I PLP-dependent aspartate aminotransferase-like (Major domain)"/>
    <property type="match status" value="1"/>
</dbReference>
<dbReference type="NCBIfam" id="NF004767">
    <property type="entry name" value="PRK06105.1"/>
    <property type="match status" value="1"/>
</dbReference>
<evidence type="ECO:0000256" key="6">
    <source>
        <dbReference type="RuleBase" id="RU003560"/>
    </source>
</evidence>
<dbReference type="CDD" id="cd00610">
    <property type="entry name" value="OAT_like"/>
    <property type="match status" value="1"/>
</dbReference>
<evidence type="ECO:0000256" key="5">
    <source>
        <dbReference type="ARBA" id="ARBA00022898"/>
    </source>
</evidence>
<accession>A0A6N6WIF6</accession>
<dbReference type="PANTHER" id="PTHR43094:SF1">
    <property type="entry name" value="AMINOTRANSFERASE CLASS-III"/>
    <property type="match status" value="1"/>
</dbReference>
<evidence type="ECO:0000256" key="2">
    <source>
        <dbReference type="ARBA" id="ARBA00008954"/>
    </source>
</evidence>
<dbReference type="GO" id="GO:0008483">
    <property type="term" value="F:transaminase activity"/>
    <property type="evidence" value="ECO:0007669"/>
    <property type="project" value="UniProtKB-KW"/>
</dbReference>
<dbReference type="Pfam" id="PF00202">
    <property type="entry name" value="Aminotran_3"/>
    <property type="match status" value="1"/>
</dbReference>
<sequence>MDMDIKKISEMDRNSVLHPFTQLHDFAAGKAGDPTIVEGGKGIRIRDAEGREYIDGFAGLYCVNIGYGRDEVAEAIARQAYKLAYYHTYAAHTTEELAKLSDRLVKMAPGKMSKVFYGLSGSDANETQAKLVWYYNNLRGLPKKKKIIARERGYHGCSVVSGSMTGMSFYHDYMDLPVSGILHTGVPHYYWGANPGETELEFSARRARELEELILREGPETVGAFIAEPVLGTGGITPPPEGYWAAIQPVLAKYDVLLIADEVITGFGRTGAMFGSQKYGIEPDLITVAKGLTSAYAPLSACIVGEKVYEVLDAGAQKVGAFSHGYTYSGHPIGVAAANAVLDIVEREDLPGNAANVGEYFQTALEDAFSDSPIVGEVRGVGLMAAVEFVADPATKQRFDAQLKVGARVSKAARDRGLIARAMPHGDILGFAPPLTITRAEIDEIVGIARQAVSQVANELAKEPTHS</sequence>
<protein>
    <submittedName>
        <fullName evidence="7">Aminotransferase class III-fold pyridoxal phosphate-dependent enzyme</fullName>
    </submittedName>
</protein>
<name>A0A6N6WIF6_9BURK</name>
<dbReference type="InterPro" id="IPR015422">
    <property type="entry name" value="PyrdxlP-dep_Trfase_small"/>
</dbReference>
<dbReference type="InterPro" id="IPR015421">
    <property type="entry name" value="PyrdxlP-dep_Trfase_major"/>
</dbReference>
<dbReference type="PANTHER" id="PTHR43094">
    <property type="entry name" value="AMINOTRANSFERASE"/>
    <property type="match status" value="1"/>
</dbReference>
<comment type="similarity">
    <text evidence="2 6">Belongs to the class-III pyridoxal-phosphate-dependent aminotransferase family.</text>
</comment>
<keyword evidence="4 7" id="KW-0808">Transferase</keyword>
<dbReference type="InterPro" id="IPR015424">
    <property type="entry name" value="PyrdxlP-dep_Trfase"/>
</dbReference>
<dbReference type="EMBL" id="VOSW01000011">
    <property type="protein sequence ID" value="KAE8760455.1"/>
    <property type="molecule type" value="Genomic_DNA"/>
</dbReference>